<evidence type="ECO:0000313" key="2">
    <source>
        <dbReference type="EMBL" id="MBB5854427.1"/>
    </source>
</evidence>
<dbReference type="EMBL" id="JACHMX010000001">
    <property type="protein sequence ID" value="MBB5854427.1"/>
    <property type="molecule type" value="Genomic_DNA"/>
</dbReference>
<dbReference type="Proteomes" id="UP000580861">
    <property type="component" value="Unassembled WGS sequence"/>
</dbReference>
<dbReference type="InterPro" id="IPR003593">
    <property type="entry name" value="AAA+_ATPase"/>
</dbReference>
<dbReference type="InterPro" id="IPR052934">
    <property type="entry name" value="Methyl-DNA_Rec/Restrict_Enz"/>
</dbReference>
<feature type="domain" description="AAA+ ATPase" evidence="1">
    <location>
        <begin position="173"/>
        <end position="363"/>
    </location>
</feature>
<keyword evidence="3" id="KW-1185">Reference proteome</keyword>
<dbReference type="Gene3D" id="3.40.50.300">
    <property type="entry name" value="P-loop containing nucleotide triphosphate hydrolases"/>
    <property type="match status" value="1"/>
</dbReference>
<dbReference type="AlphaFoldDB" id="A0A841B538"/>
<evidence type="ECO:0000259" key="1">
    <source>
        <dbReference type="SMART" id="SM00382"/>
    </source>
</evidence>
<accession>A0A841B538</accession>
<dbReference type="Pfam" id="PF07728">
    <property type="entry name" value="AAA_5"/>
    <property type="match status" value="1"/>
</dbReference>
<dbReference type="GO" id="GO:0016887">
    <property type="term" value="F:ATP hydrolysis activity"/>
    <property type="evidence" value="ECO:0007669"/>
    <property type="project" value="InterPro"/>
</dbReference>
<comment type="caution">
    <text evidence="2">The sequence shown here is derived from an EMBL/GenBank/DDBJ whole genome shotgun (WGS) entry which is preliminary data.</text>
</comment>
<gene>
    <name evidence="2" type="ORF">HDA45_004514</name>
</gene>
<organism evidence="2 3">
    <name type="scientific">Amycolatopsis umgeniensis</name>
    <dbReference type="NCBI Taxonomy" id="336628"/>
    <lineage>
        <taxon>Bacteria</taxon>
        <taxon>Bacillati</taxon>
        <taxon>Actinomycetota</taxon>
        <taxon>Actinomycetes</taxon>
        <taxon>Pseudonocardiales</taxon>
        <taxon>Pseudonocardiaceae</taxon>
        <taxon>Amycolatopsis</taxon>
    </lineage>
</organism>
<evidence type="ECO:0000313" key="3">
    <source>
        <dbReference type="Proteomes" id="UP000580861"/>
    </source>
</evidence>
<reference evidence="2 3" key="1">
    <citation type="submission" date="2020-08" db="EMBL/GenBank/DDBJ databases">
        <title>Sequencing the genomes of 1000 actinobacteria strains.</title>
        <authorList>
            <person name="Klenk H.-P."/>
        </authorList>
    </citation>
    <scope>NUCLEOTIDE SEQUENCE [LARGE SCALE GENOMIC DNA]</scope>
    <source>
        <strain evidence="2 3">DSM 45272</strain>
    </source>
</reference>
<protein>
    <recommendedName>
        <fullName evidence="1">AAA+ ATPase domain-containing protein</fullName>
    </recommendedName>
</protein>
<dbReference type="PANTHER" id="PTHR37291:SF1">
    <property type="entry name" value="TYPE IV METHYL-DIRECTED RESTRICTION ENZYME ECOKMCRB SUBUNIT"/>
    <property type="match status" value="1"/>
</dbReference>
<dbReference type="InterPro" id="IPR027417">
    <property type="entry name" value="P-loop_NTPase"/>
</dbReference>
<name>A0A841B538_9PSEU</name>
<dbReference type="PANTHER" id="PTHR37291">
    <property type="entry name" value="5-METHYLCYTOSINE-SPECIFIC RESTRICTION ENZYME B"/>
    <property type="match status" value="1"/>
</dbReference>
<dbReference type="SUPFAM" id="SSF52540">
    <property type="entry name" value="P-loop containing nucleoside triphosphate hydrolases"/>
    <property type="match status" value="1"/>
</dbReference>
<proteinExistence type="predicted"/>
<dbReference type="RefSeq" id="WP_184898422.1">
    <property type="nucleotide sequence ID" value="NZ_JACHMX010000001.1"/>
</dbReference>
<sequence>MTEAEKWTPEKVLRDGLDQVDLGSPSGTKFSRLEYYLGSVADIRVTRVAAIQISRAVEMSGQLRRSTRVDNAEVVAVVVPLADTDRAVAELRDYLRSSETPAALLLGKDESGWNVKWVGVQEGAEITSAGVLATFFGMQLETVVVKAPKIRTRAHRLAIDDRINRMLRLSVRSSKSVMLVGPPGTGKTQLVGELIDDIGKSPKAFGMGLIHDPLIVTPDESWTTRDLVGGDTVDDQGRLRFSPGHVLEAIAQDQWLVLDEANRADLDRIFGGLLTWLSGKEVMVGRVSADPRSSPIILTWGSGPRSVVVGEERLRSESPSNEPIYYVAGTDWRLIGTYNAVDAQRVFRFGQALGRRFGHVPVSAPSADQFTTALTNRLSDCKVPEPQGSQLRAILERIYAAQGDFLDPMGPAALLDVSEYVAAGLGDPDSDLAQLVAEGYLASMGSWLSGYDGSRLGKLGAVLGDGDVLGEQWVWVLDQLKALR</sequence>
<dbReference type="GO" id="GO:0005524">
    <property type="term" value="F:ATP binding"/>
    <property type="evidence" value="ECO:0007669"/>
    <property type="project" value="InterPro"/>
</dbReference>
<dbReference type="InterPro" id="IPR011704">
    <property type="entry name" value="ATPase_dyneun-rel_AAA"/>
</dbReference>
<dbReference type="SMART" id="SM00382">
    <property type="entry name" value="AAA"/>
    <property type="match status" value="1"/>
</dbReference>